<organism evidence="1 2">
    <name type="scientific">Streptomyces rubiginosohelvolus</name>
    <dbReference type="NCBI Taxonomy" id="67362"/>
    <lineage>
        <taxon>Bacteria</taxon>
        <taxon>Bacillati</taxon>
        <taxon>Actinomycetota</taxon>
        <taxon>Actinomycetes</taxon>
        <taxon>Kitasatosporales</taxon>
        <taxon>Streptomycetaceae</taxon>
        <taxon>Streptomyces</taxon>
    </lineage>
</organism>
<dbReference type="Proteomes" id="UP000624183">
    <property type="component" value="Unassembled WGS sequence"/>
</dbReference>
<reference evidence="2" key="1">
    <citation type="journal article" date="2019" name="Int. J. Syst. Evol. Microbiol.">
        <title>The Global Catalogue of Microorganisms (GCM) 10K type strain sequencing project: providing services to taxonomists for standard genome sequencing and annotation.</title>
        <authorList>
            <consortium name="The Broad Institute Genomics Platform"/>
            <consortium name="The Broad Institute Genome Sequencing Center for Infectious Disease"/>
            <person name="Wu L."/>
            <person name="Ma J."/>
        </authorList>
    </citation>
    <scope>NUCLEOTIDE SEQUENCE [LARGE SCALE GENOMIC DNA]</scope>
    <source>
        <strain evidence="2">JCM 4602</strain>
    </source>
</reference>
<keyword evidence="2" id="KW-1185">Reference proteome</keyword>
<evidence type="ECO:0000313" key="2">
    <source>
        <dbReference type="Proteomes" id="UP000624183"/>
    </source>
</evidence>
<evidence type="ECO:0000313" key="1">
    <source>
        <dbReference type="EMBL" id="GGZ53338.1"/>
    </source>
</evidence>
<protein>
    <recommendedName>
        <fullName evidence="3">CHAP domain-containing protein</fullName>
    </recommendedName>
</protein>
<sequence>MPAAIAPQTLIELGQQEAAIKYQEDRVSGTWTNINKYAAETPGMASYQGQSWCVIVLLWLAHRAGDVTIMPQTPACATAITTYQSWSRWSWYPAVGSQVMLGSAGQDHTGLVYRYDATRIWTIEGNTNISGSSEGDGVYLRVRNRADANVYGYGYPKYCSPMVTADPNWTDDPALIKTSSGTAAAYAPYPGQDWFRVGRTSPLVLAAAKRLIAVGAGSYNPTNDLGSGDLNAWSAWHTTQGSPGGAYAGYPNETIWRALQIPHSH</sequence>
<proteinExistence type="predicted"/>
<comment type="caution">
    <text evidence="1">The sequence shown here is derived from an EMBL/GenBank/DDBJ whole genome shotgun (WGS) entry which is preliminary data.</text>
</comment>
<gene>
    <name evidence="1" type="ORF">GCM10010328_30190</name>
</gene>
<accession>A0ABQ3BRZ4</accession>
<evidence type="ECO:0008006" key="3">
    <source>
        <dbReference type="Google" id="ProtNLM"/>
    </source>
</evidence>
<dbReference type="EMBL" id="BMUW01000004">
    <property type="protein sequence ID" value="GGZ53338.1"/>
    <property type="molecule type" value="Genomic_DNA"/>
</dbReference>
<name>A0ABQ3BRZ4_9ACTN</name>